<comment type="caution">
    <text evidence="2">The sequence shown here is derived from an EMBL/GenBank/DDBJ whole genome shotgun (WGS) entry which is preliminary data.</text>
</comment>
<sequence>MHANFCNKDAIYLQKYKDFRAVVARNAPAAGEKVVQRPASQMKQMRNYDCALEYAAYLTASRCSATDDSANSPANNENQYIARSSNAAPLDAAKEAIKSWFGEIKSNKMPQGAGQKNLYSSRLGIPHGARFIWETHTTIGCAIAKCSTFFKVVCYYSPELANMENRQIYKMGPTCSRCKVCNDGLCNP</sequence>
<organism evidence="2 3">
    <name type="scientific">Ancylostoma caninum</name>
    <name type="common">Dog hookworm</name>
    <dbReference type="NCBI Taxonomy" id="29170"/>
    <lineage>
        <taxon>Eukaryota</taxon>
        <taxon>Metazoa</taxon>
        <taxon>Ecdysozoa</taxon>
        <taxon>Nematoda</taxon>
        <taxon>Chromadorea</taxon>
        <taxon>Rhabditida</taxon>
        <taxon>Rhabditina</taxon>
        <taxon>Rhabditomorpha</taxon>
        <taxon>Strongyloidea</taxon>
        <taxon>Ancylostomatidae</taxon>
        <taxon>Ancylostomatinae</taxon>
        <taxon>Ancylostoma</taxon>
    </lineage>
</organism>
<protein>
    <submittedName>
        <fullName evidence="2">SCP-like protein</fullName>
    </submittedName>
</protein>
<dbReference type="Proteomes" id="UP000252519">
    <property type="component" value="Unassembled WGS sequence"/>
</dbReference>
<dbReference type="Pfam" id="PF00188">
    <property type="entry name" value="CAP"/>
    <property type="match status" value="1"/>
</dbReference>
<dbReference type="EMBL" id="JOJR01025033">
    <property type="protein sequence ID" value="RCN23764.1"/>
    <property type="molecule type" value="Genomic_DNA"/>
</dbReference>
<evidence type="ECO:0000313" key="3">
    <source>
        <dbReference type="Proteomes" id="UP000252519"/>
    </source>
</evidence>
<gene>
    <name evidence="2" type="ORF">ANCCAN_30548</name>
</gene>
<dbReference type="InterPro" id="IPR035940">
    <property type="entry name" value="CAP_sf"/>
</dbReference>
<dbReference type="AlphaFoldDB" id="A0A368EVT6"/>
<feature type="domain" description="SCP" evidence="1">
    <location>
        <begin position="7"/>
        <end position="165"/>
    </location>
</feature>
<dbReference type="SMART" id="SM00198">
    <property type="entry name" value="SCP"/>
    <property type="match status" value="1"/>
</dbReference>
<keyword evidence="3" id="KW-1185">Reference proteome</keyword>
<dbReference type="SUPFAM" id="SSF55797">
    <property type="entry name" value="PR-1-like"/>
    <property type="match status" value="1"/>
</dbReference>
<evidence type="ECO:0000313" key="2">
    <source>
        <dbReference type="EMBL" id="RCN23764.1"/>
    </source>
</evidence>
<accession>A0A368EVT6</accession>
<proteinExistence type="predicted"/>
<dbReference type="Gene3D" id="3.40.33.10">
    <property type="entry name" value="CAP"/>
    <property type="match status" value="1"/>
</dbReference>
<dbReference type="STRING" id="29170.A0A368EVT6"/>
<name>A0A368EVT6_ANCCA</name>
<reference evidence="2 3" key="1">
    <citation type="submission" date="2014-10" db="EMBL/GenBank/DDBJ databases">
        <title>Draft genome of the hookworm Ancylostoma caninum.</title>
        <authorList>
            <person name="Mitreva M."/>
        </authorList>
    </citation>
    <scope>NUCLEOTIDE SEQUENCE [LARGE SCALE GENOMIC DNA]</scope>
    <source>
        <strain evidence="2 3">Baltimore</strain>
    </source>
</reference>
<dbReference type="OrthoDB" id="5885076at2759"/>
<dbReference type="InterPro" id="IPR014044">
    <property type="entry name" value="CAP_dom"/>
</dbReference>
<evidence type="ECO:0000259" key="1">
    <source>
        <dbReference type="SMART" id="SM00198"/>
    </source>
</evidence>
<dbReference type="CDD" id="cd05380">
    <property type="entry name" value="CAP_euk"/>
    <property type="match status" value="1"/>
</dbReference>